<proteinExistence type="predicted"/>
<accession>A0A143DF73</accession>
<protein>
    <recommendedName>
        <fullName evidence="1">AB hydrolase-1 domain-containing protein</fullName>
    </recommendedName>
</protein>
<dbReference type="Proteomes" id="UP000076066">
    <property type="component" value="Chromosome"/>
</dbReference>
<dbReference type="EMBL" id="CP014525">
    <property type="protein sequence ID" value="AMW35394.1"/>
    <property type="molecule type" value="Genomic_DNA"/>
</dbReference>
<dbReference type="AlphaFoldDB" id="A0A143DF73"/>
<dbReference type="GeneID" id="53317411"/>
<dbReference type="Pfam" id="PF12697">
    <property type="entry name" value="Abhydrolase_6"/>
    <property type="match status" value="1"/>
</dbReference>
<name>A0A143DF73_9PROT</name>
<dbReference type="OrthoDB" id="7165362at2"/>
<sequence>MTRILLLHGWAGSAQDWKEVQANLPDDLDTECPDAGYFGQQNPWSGHRPDLIVGYSLGCLDALDHPDLGGIPWMAVNGFTRFCAGTEFPEGIPARILQRMQKRLDEDAETTVTTFLSSIEAFRFPDDSVTYNHEALSAGLTRLLEADRRPVQPVLALAGDRDPLVSVAHSRACFGDSTVIIQEGGHRLLHSHPHIVANAIIRIIRS</sequence>
<dbReference type="InterPro" id="IPR029058">
    <property type="entry name" value="AB_hydrolase_fold"/>
</dbReference>
<keyword evidence="3" id="KW-1185">Reference proteome</keyword>
<evidence type="ECO:0000259" key="1">
    <source>
        <dbReference type="Pfam" id="PF12697"/>
    </source>
</evidence>
<dbReference type="KEGG" id="hjo:AY555_09620"/>
<dbReference type="STRING" id="1549855.AY555_09620"/>
<organism evidence="2 3">
    <name type="scientific">Haematospirillum jordaniae</name>
    <dbReference type="NCBI Taxonomy" id="1549855"/>
    <lineage>
        <taxon>Bacteria</taxon>
        <taxon>Pseudomonadati</taxon>
        <taxon>Pseudomonadota</taxon>
        <taxon>Alphaproteobacteria</taxon>
        <taxon>Rhodospirillales</taxon>
        <taxon>Novispirillaceae</taxon>
        <taxon>Haematospirillum</taxon>
    </lineage>
</organism>
<evidence type="ECO:0000313" key="2">
    <source>
        <dbReference type="EMBL" id="AMW35394.1"/>
    </source>
</evidence>
<dbReference type="SUPFAM" id="SSF53474">
    <property type="entry name" value="alpha/beta-Hydrolases"/>
    <property type="match status" value="1"/>
</dbReference>
<dbReference type="InterPro" id="IPR000073">
    <property type="entry name" value="AB_hydrolase_1"/>
</dbReference>
<reference evidence="2 3" key="1">
    <citation type="submission" date="2016-02" db="EMBL/GenBank/DDBJ databases">
        <title>Complete Genome of H5569, the type strain of the newly described species Haematospirillium jordaniae.</title>
        <authorList>
            <person name="Nicholson A.C."/>
            <person name="Humrighouse B.W."/>
            <person name="Loparov V."/>
            <person name="McQuiston J.R."/>
        </authorList>
    </citation>
    <scope>NUCLEOTIDE SEQUENCE [LARGE SCALE GENOMIC DNA]</scope>
    <source>
        <strain evidence="2 3">H5569</strain>
    </source>
</reference>
<dbReference type="Gene3D" id="3.40.50.1820">
    <property type="entry name" value="alpha/beta hydrolase"/>
    <property type="match status" value="1"/>
</dbReference>
<evidence type="ECO:0000313" key="3">
    <source>
        <dbReference type="Proteomes" id="UP000076066"/>
    </source>
</evidence>
<feature type="domain" description="AB hydrolase-1" evidence="1">
    <location>
        <begin position="14"/>
        <end position="199"/>
    </location>
</feature>
<gene>
    <name evidence="2" type="ORF">AY555_09620</name>
</gene>
<dbReference type="RefSeq" id="WP_066136118.1">
    <property type="nucleotide sequence ID" value="NZ_CP014525.1"/>
</dbReference>